<reference evidence="2" key="2">
    <citation type="submission" date="2020-05" db="EMBL/GenBank/DDBJ databases">
        <authorList>
            <person name="Kim H.-S."/>
            <person name="Proctor R.H."/>
            <person name="Brown D.W."/>
        </authorList>
    </citation>
    <scope>NUCLEOTIDE SEQUENCE</scope>
    <source>
        <strain evidence="2">NRRL 45417</strain>
    </source>
</reference>
<feature type="region of interest" description="Disordered" evidence="1">
    <location>
        <begin position="1"/>
        <end position="55"/>
    </location>
</feature>
<proteinExistence type="predicted"/>
<feature type="compositionally biased region" description="Polar residues" evidence="1">
    <location>
        <begin position="20"/>
        <end position="35"/>
    </location>
</feature>
<comment type="caution">
    <text evidence="2">The sequence shown here is derived from an EMBL/GenBank/DDBJ whole genome shotgun (WGS) entry which is preliminary data.</text>
</comment>
<keyword evidence="3" id="KW-1185">Reference proteome</keyword>
<name>A0A8H4TBC8_9HYPO</name>
<feature type="region of interest" description="Disordered" evidence="1">
    <location>
        <begin position="174"/>
        <end position="213"/>
    </location>
</feature>
<protein>
    <submittedName>
        <fullName evidence="2">Uncharacterized protein</fullName>
    </submittedName>
</protein>
<accession>A0A8H4TBC8</accession>
<organism evidence="2 3">
    <name type="scientific">Fusarium gaditjirri</name>
    <dbReference type="NCBI Taxonomy" id="282569"/>
    <lineage>
        <taxon>Eukaryota</taxon>
        <taxon>Fungi</taxon>
        <taxon>Dikarya</taxon>
        <taxon>Ascomycota</taxon>
        <taxon>Pezizomycotina</taxon>
        <taxon>Sordariomycetes</taxon>
        <taxon>Hypocreomycetidae</taxon>
        <taxon>Hypocreales</taxon>
        <taxon>Nectriaceae</taxon>
        <taxon>Fusarium</taxon>
        <taxon>Fusarium nisikadoi species complex</taxon>
    </lineage>
</organism>
<evidence type="ECO:0000313" key="2">
    <source>
        <dbReference type="EMBL" id="KAF4954865.1"/>
    </source>
</evidence>
<evidence type="ECO:0000256" key="1">
    <source>
        <dbReference type="SAM" id="MobiDB-lite"/>
    </source>
</evidence>
<sequence>MSALPAGGRGPTSDDGSWDVLSSLSDGVTSQSSDFNGVGTAFGDVDSHPSEMSLPISADSDEVSLAFQERDDLINAKLASVETQMEYMNSTTNFPNLSSEEIMSRREAGEQARADLIKLKEENQANRDRFEELRDEIIHSSKGNLTPTQVLAKIEELDQVEVDLVKSNVALRLMSEAKGDSSSGSEGDDEASSEEEYSVAGTTSESDSDGPGE</sequence>
<dbReference type="OrthoDB" id="5102807at2759"/>
<dbReference type="Proteomes" id="UP000604273">
    <property type="component" value="Unassembled WGS sequence"/>
</dbReference>
<reference evidence="2" key="1">
    <citation type="journal article" date="2020" name="BMC Genomics">
        <title>Correction to: Identification and distribution of gene clusters required for synthesis of sphingolipid metabolism inhibitors in diverse species of the filamentous fungus Fusarium.</title>
        <authorList>
            <person name="Kim H.S."/>
            <person name="Lohmar J.M."/>
            <person name="Busman M."/>
            <person name="Brown D.W."/>
            <person name="Naumann T.A."/>
            <person name="Divon H.H."/>
            <person name="Lysoe E."/>
            <person name="Uhlig S."/>
            <person name="Proctor R.H."/>
        </authorList>
    </citation>
    <scope>NUCLEOTIDE SEQUENCE</scope>
    <source>
        <strain evidence="2">NRRL 45417</strain>
    </source>
</reference>
<evidence type="ECO:0000313" key="3">
    <source>
        <dbReference type="Proteomes" id="UP000604273"/>
    </source>
</evidence>
<dbReference type="EMBL" id="JABFAI010000111">
    <property type="protein sequence ID" value="KAF4954865.1"/>
    <property type="molecule type" value="Genomic_DNA"/>
</dbReference>
<dbReference type="AlphaFoldDB" id="A0A8H4TBC8"/>
<gene>
    <name evidence="2" type="ORF">FGADI_4967</name>
</gene>
<feature type="compositionally biased region" description="Acidic residues" evidence="1">
    <location>
        <begin position="186"/>
        <end position="197"/>
    </location>
</feature>